<keyword evidence="6" id="KW-0206">Cytoskeleton</keyword>
<dbReference type="PANTHER" id="PTHR13376">
    <property type="entry name" value="INTRAFLAGELLAR TRANSPORT PROTEIN 46 HOMOLOG"/>
    <property type="match status" value="1"/>
</dbReference>
<evidence type="ECO:0000313" key="9">
    <source>
        <dbReference type="EMBL" id="KAK2153568.1"/>
    </source>
</evidence>
<evidence type="ECO:0000256" key="6">
    <source>
        <dbReference type="ARBA" id="ARBA00023212"/>
    </source>
</evidence>
<comment type="subcellular location">
    <subcellularLocation>
        <location evidence="1">Cytoplasm</location>
        <location evidence="1">Cytoskeleton</location>
        <location evidence="1">Cilium basal body</location>
    </subcellularLocation>
</comment>
<proteinExistence type="inferred from homology"/>
<evidence type="ECO:0000256" key="2">
    <source>
        <dbReference type="ARBA" id="ARBA00007700"/>
    </source>
</evidence>
<dbReference type="GO" id="GO:0042073">
    <property type="term" value="P:intraciliary transport"/>
    <property type="evidence" value="ECO:0007669"/>
    <property type="project" value="InterPro"/>
</dbReference>
<organism evidence="9 10">
    <name type="scientific">Paralvinella palmiformis</name>
    <dbReference type="NCBI Taxonomy" id="53620"/>
    <lineage>
        <taxon>Eukaryota</taxon>
        <taxon>Metazoa</taxon>
        <taxon>Spiralia</taxon>
        <taxon>Lophotrochozoa</taxon>
        <taxon>Annelida</taxon>
        <taxon>Polychaeta</taxon>
        <taxon>Sedentaria</taxon>
        <taxon>Canalipalpata</taxon>
        <taxon>Terebellida</taxon>
        <taxon>Terebelliformia</taxon>
        <taxon>Alvinellidae</taxon>
        <taxon>Paralvinella</taxon>
    </lineage>
</organism>
<feature type="region of interest" description="Disordered" evidence="8">
    <location>
        <begin position="1"/>
        <end position="58"/>
    </location>
</feature>
<dbReference type="EMBL" id="JAODUP010000292">
    <property type="protein sequence ID" value="KAK2153568.1"/>
    <property type="molecule type" value="Genomic_DNA"/>
</dbReference>
<accession>A0AAD9JJB2</accession>
<feature type="compositionally biased region" description="Acidic residues" evidence="8">
    <location>
        <begin position="23"/>
        <end position="32"/>
    </location>
</feature>
<evidence type="ECO:0000256" key="7">
    <source>
        <dbReference type="ARBA" id="ARBA00023273"/>
    </source>
</evidence>
<keyword evidence="7" id="KW-0966">Cell projection</keyword>
<evidence type="ECO:0000313" key="10">
    <source>
        <dbReference type="Proteomes" id="UP001208570"/>
    </source>
</evidence>
<protein>
    <recommendedName>
        <fullName evidence="3">Intraflagellar transport protein 46 homolog</fullName>
    </recommendedName>
</protein>
<keyword evidence="10" id="KW-1185">Reference proteome</keyword>
<gene>
    <name evidence="9" type="ORF">LSH36_292g01015</name>
</gene>
<keyword evidence="5" id="KW-0969">Cilium</keyword>
<evidence type="ECO:0000256" key="8">
    <source>
        <dbReference type="SAM" id="MobiDB-lite"/>
    </source>
</evidence>
<dbReference type="GO" id="GO:0060271">
    <property type="term" value="P:cilium assembly"/>
    <property type="evidence" value="ECO:0007669"/>
    <property type="project" value="TreeGrafter"/>
</dbReference>
<dbReference type="InterPro" id="IPR022088">
    <property type="entry name" value="Intraflagellar_transp_cmplxB"/>
</dbReference>
<dbReference type="Proteomes" id="UP001208570">
    <property type="component" value="Unassembled WGS sequence"/>
</dbReference>
<evidence type="ECO:0000256" key="4">
    <source>
        <dbReference type="ARBA" id="ARBA00022490"/>
    </source>
</evidence>
<reference evidence="9" key="1">
    <citation type="journal article" date="2023" name="Mol. Biol. Evol.">
        <title>Third-Generation Sequencing Reveals the Adaptive Role of the Epigenome in Three Deep-Sea Polychaetes.</title>
        <authorList>
            <person name="Perez M."/>
            <person name="Aroh O."/>
            <person name="Sun Y."/>
            <person name="Lan Y."/>
            <person name="Juniper S.K."/>
            <person name="Young C.R."/>
            <person name="Angers B."/>
            <person name="Qian P.Y."/>
        </authorList>
    </citation>
    <scope>NUCLEOTIDE SEQUENCE</scope>
    <source>
        <strain evidence="9">P08H-3</strain>
    </source>
</reference>
<feature type="compositionally biased region" description="Polar residues" evidence="8">
    <location>
        <begin position="33"/>
        <end position="46"/>
    </location>
</feature>
<name>A0AAD9JJB2_9ANNE</name>
<sequence>MADDSDEERARGSKFYENQPYDEALEIGDAEDINSNQSSPVTNQPMASEDEPCAKQTDPTVLDLHLRSISKETNLKQVKVKSIENAEKDPKAIDNWIQSIGDLHRSKPPPNVHYTKNMPDIETLMQEWPPEFEELLKEHFQSLAADNNLDNALKNQGAGIDESDRLII</sequence>
<comment type="similarity">
    <text evidence="2">Belongs to the IFT46 family.</text>
</comment>
<dbReference type="GO" id="GO:0031514">
    <property type="term" value="C:motile cilium"/>
    <property type="evidence" value="ECO:0007669"/>
    <property type="project" value="TreeGrafter"/>
</dbReference>
<keyword evidence="4" id="KW-0963">Cytoplasm</keyword>
<dbReference type="PANTHER" id="PTHR13376:SF0">
    <property type="entry name" value="INTRAFLAGELLAR TRANSPORT PROTEIN 46 HOMOLOG"/>
    <property type="match status" value="1"/>
</dbReference>
<dbReference type="AlphaFoldDB" id="A0AAD9JJB2"/>
<evidence type="ECO:0000256" key="1">
    <source>
        <dbReference type="ARBA" id="ARBA00004120"/>
    </source>
</evidence>
<dbReference type="GO" id="GO:0005815">
    <property type="term" value="C:microtubule organizing center"/>
    <property type="evidence" value="ECO:0007669"/>
    <property type="project" value="TreeGrafter"/>
</dbReference>
<evidence type="ECO:0000256" key="3">
    <source>
        <dbReference type="ARBA" id="ARBA00017206"/>
    </source>
</evidence>
<comment type="caution">
    <text evidence="9">The sequence shown here is derived from an EMBL/GenBank/DDBJ whole genome shotgun (WGS) entry which is preliminary data.</text>
</comment>
<evidence type="ECO:0000256" key="5">
    <source>
        <dbReference type="ARBA" id="ARBA00023069"/>
    </source>
</evidence>
<dbReference type="Pfam" id="PF12317">
    <property type="entry name" value="IFT46_B_C"/>
    <property type="match status" value="1"/>
</dbReference>
<dbReference type="GO" id="GO:0030992">
    <property type="term" value="C:intraciliary transport particle B"/>
    <property type="evidence" value="ECO:0007669"/>
    <property type="project" value="TreeGrafter"/>
</dbReference>